<dbReference type="NCBIfam" id="TIGR03604">
    <property type="entry name" value="TOMM_cyclo_SagD"/>
    <property type="match status" value="1"/>
</dbReference>
<evidence type="ECO:0000313" key="2">
    <source>
        <dbReference type="EMBL" id="RXQ96650.1"/>
    </source>
</evidence>
<proteinExistence type="predicted"/>
<accession>A0A4Q1JP15</accession>
<organism evidence="2 3">
    <name type="scientific">Ancylomarina salipaludis</name>
    <dbReference type="NCBI Taxonomy" id="2501299"/>
    <lineage>
        <taxon>Bacteria</taxon>
        <taxon>Pseudomonadati</taxon>
        <taxon>Bacteroidota</taxon>
        <taxon>Bacteroidia</taxon>
        <taxon>Marinilabiliales</taxon>
        <taxon>Marinifilaceae</taxon>
        <taxon>Ancylomarina</taxon>
    </lineage>
</organism>
<dbReference type="PANTHER" id="PTHR37809:SF1">
    <property type="entry name" value="RIBOSOMAL PROTEIN S12 METHYLTHIOTRANSFERASE ACCESSORY FACTOR YCAO"/>
    <property type="match status" value="1"/>
</dbReference>
<evidence type="ECO:0000259" key="1">
    <source>
        <dbReference type="PROSITE" id="PS51664"/>
    </source>
</evidence>
<dbReference type="InterPro" id="IPR027624">
    <property type="entry name" value="TOMM_cyclo_SagD"/>
</dbReference>
<gene>
    <name evidence="2" type="ORF">EO244_03215</name>
</gene>
<dbReference type="Gene3D" id="3.30.40.250">
    <property type="match status" value="1"/>
</dbReference>
<dbReference type="EMBL" id="SAXA01000002">
    <property type="protein sequence ID" value="RXQ96650.1"/>
    <property type="molecule type" value="Genomic_DNA"/>
</dbReference>
<dbReference type="PANTHER" id="PTHR37809">
    <property type="entry name" value="RIBOSOMAL PROTEIN S12 METHYLTHIOTRANSFERASE ACCESSORY FACTOR YCAO"/>
    <property type="match status" value="1"/>
</dbReference>
<dbReference type="InterPro" id="IPR003776">
    <property type="entry name" value="YcaO-like_dom"/>
</dbReference>
<dbReference type="PROSITE" id="PS51664">
    <property type="entry name" value="YCAO"/>
    <property type="match status" value="1"/>
</dbReference>
<dbReference type="Gene3D" id="3.30.1330.230">
    <property type="match status" value="1"/>
</dbReference>
<comment type="caution">
    <text evidence="2">The sequence shown here is derived from an EMBL/GenBank/DDBJ whole genome shotgun (WGS) entry which is preliminary data.</text>
</comment>
<feature type="domain" description="YcaO" evidence="1">
    <location>
        <begin position="59"/>
        <end position="429"/>
    </location>
</feature>
<dbReference type="Proteomes" id="UP000289703">
    <property type="component" value="Unassembled WGS sequence"/>
</dbReference>
<dbReference type="Gene3D" id="3.30.160.660">
    <property type="match status" value="1"/>
</dbReference>
<dbReference type="Pfam" id="PF02624">
    <property type="entry name" value="YcaO"/>
    <property type="match status" value="1"/>
</dbReference>
<dbReference type="OrthoDB" id="2379922at2"/>
<name>A0A4Q1JP15_9BACT</name>
<dbReference type="RefSeq" id="WP_129252869.1">
    <property type="nucleotide sequence ID" value="NZ_SAXA01000002.1"/>
</dbReference>
<dbReference type="AlphaFoldDB" id="A0A4Q1JP15"/>
<reference evidence="2 3" key="1">
    <citation type="submission" date="2019-01" db="EMBL/GenBank/DDBJ databases">
        <title>Ancylomarina salipaludis sp. nov., isolated from a salt marsh.</title>
        <authorList>
            <person name="Yoon J.-H."/>
        </authorList>
    </citation>
    <scope>NUCLEOTIDE SEQUENCE [LARGE SCALE GENOMIC DNA]</scope>
    <source>
        <strain evidence="2 3">SHSM-M15</strain>
    </source>
</reference>
<sequence>MSESTLVNGLKTISNELGILYHIVKMPRLNGDPKMISYGIWPADTKYLGGEKFGGRSSGCGYVWDDAILGTIGETVERYAPAFHNIEEGIKSTYRDLNKKAIHPDEYALFHEKQYEDPRLNVQPFTEDIPLTWFPMRDLTNGYTSYVPGQFIYMPFTRDENWVSINTSTGLAAHSNYYKAILNGLYEVIERDSFVITWMQKLIPQKIKITREIQDYLDAYYPPHFEWHFFDVTYDIKVPTILGFCIGETEYGKFIAFGSSTRISYGESLKKVIQEIGQTIPYFRFLLGERKDWNPDDDYSKLMDFEEHSIFYVKRQDLWHIFDKWKDTEPSKVIDLHEPQVLSDKETIRHIVGLLKEKNYNVLFKDLTTPDIRQIGFYSIKVFVPQLIPLSGAYPLYYNGGKRLYSVPEKMGFTVHDYDNLNKYPHPFP</sequence>
<evidence type="ECO:0000313" key="3">
    <source>
        <dbReference type="Proteomes" id="UP000289703"/>
    </source>
</evidence>
<keyword evidence="3" id="KW-1185">Reference proteome</keyword>
<protein>
    <recommendedName>
        <fullName evidence="1">YcaO domain-containing protein</fullName>
    </recommendedName>
</protein>